<organism evidence="5 6">
    <name type="scientific">Brassica cretica</name>
    <name type="common">Mustard</name>
    <dbReference type="NCBI Taxonomy" id="69181"/>
    <lineage>
        <taxon>Eukaryota</taxon>
        <taxon>Viridiplantae</taxon>
        <taxon>Streptophyta</taxon>
        <taxon>Embryophyta</taxon>
        <taxon>Tracheophyta</taxon>
        <taxon>Spermatophyta</taxon>
        <taxon>Magnoliopsida</taxon>
        <taxon>eudicotyledons</taxon>
        <taxon>Gunneridae</taxon>
        <taxon>Pentapetalae</taxon>
        <taxon>rosids</taxon>
        <taxon>malvids</taxon>
        <taxon>Brassicales</taxon>
        <taxon>Brassicaceae</taxon>
        <taxon>Brassiceae</taxon>
        <taxon>Brassica</taxon>
    </lineage>
</organism>
<feature type="region of interest" description="Disordered" evidence="3">
    <location>
        <begin position="1"/>
        <end position="40"/>
    </location>
</feature>
<dbReference type="SUPFAM" id="SSF52540">
    <property type="entry name" value="P-loop containing nucleoside triphosphate hydrolases"/>
    <property type="match status" value="1"/>
</dbReference>
<dbReference type="PRINTS" id="PR00326">
    <property type="entry name" value="GTP1OBG"/>
</dbReference>
<dbReference type="Gene3D" id="3.40.50.300">
    <property type="entry name" value="P-loop containing nucleotide triphosphate hydrolases"/>
    <property type="match status" value="1"/>
</dbReference>
<keyword evidence="1" id="KW-0547">Nucleotide-binding</keyword>
<dbReference type="GO" id="GO:0005525">
    <property type="term" value="F:GTP binding"/>
    <property type="evidence" value="ECO:0007669"/>
    <property type="project" value="UniProtKB-KW"/>
</dbReference>
<dbReference type="Pfam" id="PF01926">
    <property type="entry name" value="MMR_HSR1"/>
    <property type="match status" value="1"/>
</dbReference>
<dbReference type="InterPro" id="IPR027417">
    <property type="entry name" value="P-loop_NTPase"/>
</dbReference>
<dbReference type="GO" id="GO:0005739">
    <property type="term" value="C:mitochondrion"/>
    <property type="evidence" value="ECO:0007669"/>
    <property type="project" value="TreeGrafter"/>
</dbReference>
<dbReference type="InterPro" id="IPR023179">
    <property type="entry name" value="GTP-bd_ortho_bundle_sf"/>
</dbReference>
<reference evidence="5" key="1">
    <citation type="submission" date="2019-12" db="EMBL/GenBank/DDBJ databases">
        <title>Genome sequencing and annotation of Brassica cretica.</title>
        <authorList>
            <person name="Studholme D.J."/>
            <person name="Sarris P."/>
        </authorList>
    </citation>
    <scope>NUCLEOTIDE SEQUENCE</scope>
    <source>
        <strain evidence="5">PFS-109/04</strain>
        <tissue evidence="5">Leaf</tissue>
    </source>
</reference>
<accession>A0A8S9PC35</accession>
<protein>
    <recommendedName>
        <fullName evidence="4">G domain-containing protein</fullName>
    </recommendedName>
</protein>
<dbReference type="PANTHER" id="PTHR45782">
    <property type="entry name" value="MITOCHONDRIAL RIBOSOME-ASSOCIATED GTPASE 1"/>
    <property type="match status" value="1"/>
</dbReference>
<comment type="caution">
    <text evidence="5">The sequence shown here is derived from an EMBL/GenBank/DDBJ whole genome shotgun (WGS) entry which is preliminary data.</text>
</comment>
<name>A0A8S9PC35_BRACR</name>
<evidence type="ECO:0000313" key="6">
    <source>
        <dbReference type="Proteomes" id="UP000712600"/>
    </source>
</evidence>
<evidence type="ECO:0000259" key="4">
    <source>
        <dbReference type="Pfam" id="PF01926"/>
    </source>
</evidence>
<dbReference type="EMBL" id="QGKX02001521">
    <property type="protein sequence ID" value="KAF3510912.1"/>
    <property type="molecule type" value="Genomic_DNA"/>
</dbReference>
<feature type="compositionally biased region" description="Basic and acidic residues" evidence="3">
    <location>
        <begin position="1"/>
        <end position="11"/>
    </location>
</feature>
<dbReference type="Gene3D" id="1.10.1580.10">
    <property type="match status" value="1"/>
</dbReference>
<sequence>MIGRRVADVQDRSSSQEAEEIDSLTNRPIKGAAANRSRRAIQETKRNEMNNKKGTRVRAGIIGYPNVGKSSLINRLLKRKICAAAPRPGVTREMKWVKLGDGLDLLDSPGMLPMRIDDQAAAIKLAICDDIGEKAYDFIDVAGILVQMLARIPEVGSRALYNRYKIQLEGGCGKKFVKTLGLDLFGGDSHQAAFRILSDFRKGKFGYISLERPPL</sequence>
<feature type="domain" description="G" evidence="4">
    <location>
        <begin position="59"/>
        <end position="113"/>
    </location>
</feature>
<evidence type="ECO:0000256" key="1">
    <source>
        <dbReference type="ARBA" id="ARBA00022741"/>
    </source>
</evidence>
<dbReference type="GO" id="GO:0003924">
    <property type="term" value="F:GTPase activity"/>
    <property type="evidence" value="ECO:0007669"/>
    <property type="project" value="TreeGrafter"/>
</dbReference>
<evidence type="ECO:0000313" key="5">
    <source>
        <dbReference type="EMBL" id="KAF3510912.1"/>
    </source>
</evidence>
<proteinExistence type="predicted"/>
<evidence type="ECO:0000256" key="3">
    <source>
        <dbReference type="SAM" id="MobiDB-lite"/>
    </source>
</evidence>
<dbReference type="Proteomes" id="UP000712600">
    <property type="component" value="Unassembled WGS sequence"/>
</dbReference>
<evidence type="ECO:0000256" key="2">
    <source>
        <dbReference type="ARBA" id="ARBA00023134"/>
    </source>
</evidence>
<dbReference type="InterPro" id="IPR006073">
    <property type="entry name" value="GTP-bd"/>
</dbReference>
<dbReference type="AlphaFoldDB" id="A0A8S9PC35"/>
<keyword evidence="2" id="KW-0342">GTP-binding</keyword>
<dbReference type="FunFam" id="1.10.1580.10:FF:000007">
    <property type="entry name" value="Mitochondrial GTPase 1"/>
    <property type="match status" value="1"/>
</dbReference>
<gene>
    <name evidence="5" type="ORF">F2Q69_00002784</name>
</gene>
<dbReference type="PANTHER" id="PTHR45782:SF5">
    <property type="entry name" value="DAR GTPASE 3, CHLOROPLASTIC"/>
    <property type="match status" value="1"/>
</dbReference>
<dbReference type="GO" id="GO:0032543">
    <property type="term" value="P:mitochondrial translation"/>
    <property type="evidence" value="ECO:0007669"/>
    <property type="project" value="TreeGrafter"/>
</dbReference>